<dbReference type="PANTHER" id="PTHR33744:SF1">
    <property type="entry name" value="DNA-BINDING TRANSCRIPTIONAL ACTIVATOR ADER"/>
    <property type="match status" value="1"/>
</dbReference>
<dbReference type="InterPro" id="IPR029016">
    <property type="entry name" value="GAF-like_dom_sf"/>
</dbReference>
<feature type="domain" description="GGDEF" evidence="2">
    <location>
        <begin position="322"/>
        <end position="437"/>
    </location>
</feature>
<evidence type="ECO:0000313" key="3">
    <source>
        <dbReference type="EMBL" id="QSQ08815.1"/>
    </source>
</evidence>
<accession>A0A8A0RKC3</accession>
<dbReference type="EMBL" id="CP059066">
    <property type="protein sequence ID" value="QSQ08815.1"/>
    <property type="molecule type" value="Genomic_DNA"/>
</dbReference>
<dbReference type="InterPro" id="IPR051448">
    <property type="entry name" value="CdaR-like_regulators"/>
</dbReference>
<dbReference type="Gene3D" id="3.30.450.40">
    <property type="match status" value="1"/>
</dbReference>
<evidence type="ECO:0000256" key="1">
    <source>
        <dbReference type="ARBA" id="ARBA00006754"/>
    </source>
</evidence>
<dbReference type="AlphaFoldDB" id="A0A8A0RKC3"/>
<dbReference type="Pfam" id="PF17853">
    <property type="entry name" value="GGDEF_2"/>
    <property type="match status" value="1"/>
</dbReference>
<evidence type="ECO:0000259" key="2">
    <source>
        <dbReference type="PROSITE" id="PS50887"/>
    </source>
</evidence>
<proteinExistence type="inferred from homology"/>
<keyword evidence="4" id="KW-1185">Reference proteome</keyword>
<gene>
    <name evidence="3" type="primary">pucR_3</name>
    <name evidence="3" type="ORF">H0A61_01160</name>
</gene>
<reference evidence="3" key="1">
    <citation type="submission" date="2020-07" db="EMBL/GenBank/DDBJ databases">
        <title>Koleobacter methoxysyntrophicus gen. nov., sp. nov., a novel anaerobic bacterium isolated from deep subsurface oil field and proposal of Koleobacterales ord. nov. in the phylum Firmicutes.</title>
        <authorList>
            <person name="Sakamoto S."/>
            <person name="Tamaki H."/>
        </authorList>
    </citation>
    <scope>NUCLEOTIDE SEQUENCE</scope>
    <source>
        <strain evidence="3">NRmbB1</strain>
    </source>
</reference>
<dbReference type="Pfam" id="PF07905">
    <property type="entry name" value="PucR"/>
    <property type="match status" value="1"/>
</dbReference>
<dbReference type="Pfam" id="PF13556">
    <property type="entry name" value="HTH_30"/>
    <property type="match status" value="1"/>
</dbReference>
<protein>
    <submittedName>
        <fullName evidence="3">Purine catabolism regulatory protein</fullName>
    </submittedName>
</protein>
<dbReference type="InterPro" id="IPR000160">
    <property type="entry name" value="GGDEF_dom"/>
</dbReference>
<dbReference type="PROSITE" id="PS50887">
    <property type="entry name" value="GGDEF"/>
    <property type="match status" value="1"/>
</dbReference>
<name>A0A8A0RKC3_9FIRM</name>
<dbReference type="RefSeq" id="WP_206709019.1">
    <property type="nucleotide sequence ID" value="NZ_CP059066.1"/>
</dbReference>
<dbReference type="KEGG" id="kme:H0A61_01160"/>
<dbReference type="InterPro" id="IPR025736">
    <property type="entry name" value="PucR_C-HTH_dom"/>
</dbReference>
<organism evidence="3 4">
    <name type="scientific">Koleobacter methoxysyntrophicus</name>
    <dbReference type="NCBI Taxonomy" id="2751313"/>
    <lineage>
        <taxon>Bacteria</taxon>
        <taxon>Bacillati</taxon>
        <taxon>Bacillota</taxon>
        <taxon>Clostridia</taxon>
        <taxon>Koleobacterales</taxon>
        <taxon>Koleobacteraceae</taxon>
        <taxon>Koleobacter</taxon>
    </lineage>
</organism>
<evidence type="ECO:0000313" key="4">
    <source>
        <dbReference type="Proteomes" id="UP000662904"/>
    </source>
</evidence>
<dbReference type="Gene3D" id="1.10.10.2840">
    <property type="entry name" value="PucR C-terminal helix-turn-helix domain"/>
    <property type="match status" value="1"/>
</dbReference>
<dbReference type="Proteomes" id="UP000662904">
    <property type="component" value="Chromosome"/>
</dbReference>
<comment type="similarity">
    <text evidence="1">Belongs to the CdaR family.</text>
</comment>
<dbReference type="PANTHER" id="PTHR33744">
    <property type="entry name" value="CARBOHYDRATE DIACID REGULATOR"/>
    <property type="match status" value="1"/>
</dbReference>
<sequence>MFITIKEILALPLFRESKVIAGENSVNRRVQWVVSVYNSHFFSQVKQDYLAVVPNYILNDINIERYLKDETIAGSFSGLLIHGRASPERKKKLIDFTREYGCPVIEIPDTINFSLIAKTILNEITARQVSFLQYSETLDYQLSKAILHNQGLNKIAKTLADSIGRKVRIFDNEFNIITSASPKDTDGADYYPISAIECQKEVSALVESRLIEKVRGSKIPLKILTMDKKGIPKQLICKIHAEDQELGYISVLQGEKQFTEFDLITVNHTAAIIGLELLKNKTLMYTVTDTTSRFISEILTAPKTDTNELKEKVHYLGLSMVQKYLLLSIDFYNGKRDFIIAKLKQDLGDMFFPIIGCVDDILVVLFPLNEDYEFKAISERLTKKHKSFIEKGLNISIGVSVQPRKLLDLKESYKEACSALKIGREIFGEGFVVFYDDVRIYDLLLNVSNRELLTELKNRYIKKLVDYDAANLSDLVHTLEVFLHNHLNYTRTSNDLFIHRQTLRYRLQRIKEILNIDFNRYTDVLGMELALMVNNLDKKGGVDRDGKR</sequence>
<dbReference type="InterPro" id="IPR042070">
    <property type="entry name" value="PucR_C-HTH_sf"/>
</dbReference>
<dbReference type="InterPro" id="IPR041522">
    <property type="entry name" value="CdaR_GGDEF"/>
</dbReference>
<dbReference type="InterPro" id="IPR012914">
    <property type="entry name" value="PucR_dom"/>
</dbReference>